<accession>A0A9D4IY65</accession>
<dbReference type="SMART" id="SM00248">
    <property type="entry name" value="ANK"/>
    <property type="match status" value="6"/>
</dbReference>
<dbReference type="EMBL" id="JAIWYP010000008">
    <property type="protein sequence ID" value="KAH3789094.1"/>
    <property type="molecule type" value="Genomic_DNA"/>
</dbReference>
<feature type="repeat" description="ANK" evidence="1">
    <location>
        <begin position="286"/>
        <end position="318"/>
    </location>
</feature>
<feature type="repeat" description="ANK" evidence="1">
    <location>
        <begin position="185"/>
        <end position="217"/>
    </location>
</feature>
<dbReference type="InterPro" id="IPR013783">
    <property type="entry name" value="Ig-like_fold"/>
</dbReference>
<proteinExistence type="predicted"/>
<dbReference type="Pfam" id="PF13637">
    <property type="entry name" value="Ank_4"/>
    <property type="match status" value="1"/>
</dbReference>
<keyword evidence="5" id="KW-1185">Reference proteome</keyword>
<reference evidence="4" key="2">
    <citation type="submission" date="2020-11" db="EMBL/GenBank/DDBJ databases">
        <authorList>
            <person name="McCartney M.A."/>
            <person name="Auch B."/>
            <person name="Kono T."/>
            <person name="Mallez S."/>
            <person name="Becker A."/>
            <person name="Gohl D.M."/>
            <person name="Silverstein K.A.T."/>
            <person name="Koren S."/>
            <person name="Bechman K.B."/>
            <person name="Herman A."/>
            <person name="Abrahante J.E."/>
            <person name="Garbe J."/>
        </authorList>
    </citation>
    <scope>NUCLEOTIDE SEQUENCE</scope>
    <source>
        <strain evidence="4">Duluth1</strain>
        <tissue evidence="4">Whole animal</tissue>
    </source>
</reference>
<dbReference type="Pfam" id="PF12796">
    <property type="entry name" value="Ank_2"/>
    <property type="match status" value="1"/>
</dbReference>
<dbReference type="Pfam" id="PF13857">
    <property type="entry name" value="Ank_5"/>
    <property type="match status" value="1"/>
</dbReference>
<dbReference type="SUPFAM" id="SSF48403">
    <property type="entry name" value="Ankyrin repeat"/>
    <property type="match status" value="1"/>
</dbReference>
<dbReference type="PROSITE" id="PS50297">
    <property type="entry name" value="ANK_REP_REGION"/>
    <property type="match status" value="4"/>
</dbReference>
<dbReference type="OrthoDB" id="9995210at2759"/>
<gene>
    <name evidence="4" type="ORF">DPMN_167263</name>
</gene>
<dbReference type="PROSITE" id="PS50088">
    <property type="entry name" value="ANK_REPEAT"/>
    <property type="match status" value="4"/>
</dbReference>
<dbReference type="InterPro" id="IPR036770">
    <property type="entry name" value="Ankyrin_rpt-contain_sf"/>
</dbReference>
<dbReference type="InterPro" id="IPR003961">
    <property type="entry name" value="FN3_dom"/>
</dbReference>
<feature type="region of interest" description="Disordered" evidence="2">
    <location>
        <begin position="1"/>
        <end position="22"/>
    </location>
</feature>
<sequence>MSDTESVDNEKATSLKLPRPAPPVVGKVTHHSIELYWEEAIEKVMHLTDKEDGRLRVCLQENDRHGEWGNLYSGYAKRHTVSGLDPQTEYKYRMRMMNNTGLSEWSAHVKVSTTKEPMTGEHLHRALNRQDLELLETILQSGDVKIDVPDKYGFSPLMQAAQKGFVSEVELLLKHGADVHLQNDAGKTALMLACYAGQLDVIKILRQNGARYTDFDRGGSAAIHWAVDGGHVKLLDWMIEDGADVDLQDLGSGWTPLIRCASVSGHREIALSLLQNGAKIDAQDKDGKTALMIAIINGHQQLLEVLLKKNANIKLKNEYGKTAYDMAKSFEKRRIVKVLEDHMEEKGIKTY</sequence>
<dbReference type="InterPro" id="IPR036116">
    <property type="entry name" value="FN3_sf"/>
</dbReference>
<reference evidence="4" key="1">
    <citation type="journal article" date="2019" name="bioRxiv">
        <title>The Genome of the Zebra Mussel, Dreissena polymorpha: A Resource for Invasive Species Research.</title>
        <authorList>
            <person name="McCartney M.A."/>
            <person name="Auch B."/>
            <person name="Kono T."/>
            <person name="Mallez S."/>
            <person name="Zhang Y."/>
            <person name="Obille A."/>
            <person name="Becker A."/>
            <person name="Abrahante J.E."/>
            <person name="Garbe J."/>
            <person name="Badalamenti J.P."/>
            <person name="Herman A."/>
            <person name="Mangelson H."/>
            <person name="Liachko I."/>
            <person name="Sullivan S."/>
            <person name="Sone E.D."/>
            <person name="Koren S."/>
            <person name="Silverstein K.A.T."/>
            <person name="Beckman K.B."/>
            <person name="Gohl D.M."/>
        </authorList>
    </citation>
    <scope>NUCLEOTIDE SEQUENCE</scope>
    <source>
        <strain evidence="4">Duluth1</strain>
        <tissue evidence="4">Whole animal</tissue>
    </source>
</reference>
<feature type="domain" description="Fibronectin type-III" evidence="3">
    <location>
        <begin position="19"/>
        <end position="117"/>
    </location>
</feature>
<organism evidence="4 5">
    <name type="scientific">Dreissena polymorpha</name>
    <name type="common">Zebra mussel</name>
    <name type="synonym">Mytilus polymorpha</name>
    <dbReference type="NCBI Taxonomy" id="45954"/>
    <lineage>
        <taxon>Eukaryota</taxon>
        <taxon>Metazoa</taxon>
        <taxon>Spiralia</taxon>
        <taxon>Lophotrochozoa</taxon>
        <taxon>Mollusca</taxon>
        <taxon>Bivalvia</taxon>
        <taxon>Autobranchia</taxon>
        <taxon>Heteroconchia</taxon>
        <taxon>Euheterodonta</taxon>
        <taxon>Imparidentia</taxon>
        <taxon>Neoheterodontei</taxon>
        <taxon>Myida</taxon>
        <taxon>Dreissenoidea</taxon>
        <taxon>Dreissenidae</taxon>
        <taxon>Dreissena</taxon>
    </lineage>
</organism>
<protein>
    <recommendedName>
        <fullName evidence="3">Fibronectin type-III domain-containing protein</fullName>
    </recommendedName>
</protein>
<dbReference type="Gene3D" id="2.60.40.10">
    <property type="entry name" value="Immunoglobulins"/>
    <property type="match status" value="1"/>
</dbReference>
<dbReference type="InterPro" id="IPR002110">
    <property type="entry name" value="Ankyrin_rpt"/>
</dbReference>
<dbReference type="PANTHER" id="PTHR24183">
    <property type="entry name" value="FIBRONECTIN TYPE 3 AND ANKYRIN REPEAT DOMAINS PROTEIN 1"/>
    <property type="match status" value="1"/>
</dbReference>
<dbReference type="Gene3D" id="1.25.40.20">
    <property type="entry name" value="Ankyrin repeat-containing domain"/>
    <property type="match status" value="3"/>
</dbReference>
<dbReference type="SMART" id="SM00060">
    <property type="entry name" value="FN3"/>
    <property type="match status" value="1"/>
</dbReference>
<dbReference type="PROSITE" id="PS50853">
    <property type="entry name" value="FN3"/>
    <property type="match status" value="1"/>
</dbReference>
<keyword evidence="1" id="KW-0040">ANK repeat</keyword>
<dbReference type="AlphaFoldDB" id="A0A9D4IY65"/>
<evidence type="ECO:0000256" key="2">
    <source>
        <dbReference type="SAM" id="MobiDB-lite"/>
    </source>
</evidence>
<evidence type="ECO:0000313" key="5">
    <source>
        <dbReference type="Proteomes" id="UP000828390"/>
    </source>
</evidence>
<dbReference type="Proteomes" id="UP000828390">
    <property type="component" value="Unassembled WGS sequence"/>
</dbReference>
<evidence type="ECO:0000259" key="3">
    <source>
        <dbReference type="PROSITE" id="PS50853"/>
    </source>
</evidence>
<name>A0A9D4IY65_DREPO</name>
<evidence type="ECO:0000313" key="4">
    <source>
        <dbReference type="EMBL" id="KAH3789094.1"/>
    </source>
</evidence>
<dbReference type="PANTHER" id="PTHR24183:SF1">
    <property type="entry name" value="FIBRONECTIN TYPE 3 AND ANKYRIN REPEAT DOMAINS PROTEIN 1"/>
    <property type="match status" value="1"/>
</dbReference>
<comment type="caution">
    <text evidence="4">The sequence shown here is derived from an EMBL/GenBank/DDBJ whole genome shotgun (WGS) entry which is preliminary data.</text>
</comment>
<dbReference type="CDD" id="cd00063">
    <property type="entry name" value="FN3"/>
    <property type="match status" value="1"/>
</dbReference>
<dbReference type="GO" id="GO:0042981">
    <property type="term" value="P:regulation of apoptotic process"/>
    <property type="evidence" value="ECO:0007669"/>
    <property type="project" value="TreeGrafter"/>
</dbReference>
<feature type="repeat" description="ANK" evidence="1">
    <location>
        <begin position="218"/>
        <end position="250"/>
    </location>
</feature>
<dbReference type="SUPFAM" id="SSF49265">
    <property type="entry name" value="Fibronectin type III"/>
    <property type="match status" value="1"/>
</dbReference>
<feature type="repeat" description="ANK" evidence="1">
    <location>
        <begin position="152"/>
        <end position="184"/>
    </location>
</feature>
<dbReference type="GO" id="GO:0005634">
    <property type="term" value="C:nucleus"/>
    <property type="evidence" value="ECO:0007669"/>
    <property type="project" value="TreeGrafter"/>
</dbReference>
<evidence type="ECO:0000256" key="1">
    <source>
        <dbReference type="PROSITE-ProRule" id="PRU00023"/>
    </source>
</evidence>